<reference evidence="2" key="2">
    <citation type="journal article" date="2015" name="Fish Shellfish Immunol.">
        <title>Early steps in the European eel (Anguilla anguilla)-Vibrio vulnificus interaction in the gills: Role of the RtxA13 toxin.</title>
        <authorList>
            <person name="Callol A."/>
            <person name="Pajuelo D."/>
            <person name="Ebbesson L."/>
            <person name="Teles M."/>
            <person name="MacKenzie S."/>
            <person name="Amaro C."/>
        </authorList>
    </citation>
    <scope>NUCLEOTIDE SEQUENCE</scope>
</reference>
<organism evidence="2">
    <name type="scientific">Anguilla anguilla</name>
    <name type="common">European freshwater eel</name>
    <name type="synonym">Muraena anguilla</name>
    <dbReference type="NCBI Taxonomy" id="7936"/>
    <lineage>
        <taxon>Eukaryota</taxon>
        <taxon>Metazoa</taxon>
        <taxon>Chordata</taxon>
        <taxon>Craniata</taxon>
        <taxon>Vertebrata</taxon>
        <taxon>Euteleostomi</taxon>
        <taxon>Actinopterygii</taxon>
        <taxon>Neopterygii</taxon>
        <taxon>Teleostei</taxon>
        <taxon>Anguilliformes</taxon>
        <taxon>Anguillidae</taxon>
        <taxon>Anguilla</taxon>
    </lineage>
</organism>
<keyword evidence="1" id="KW-1133">Transmembrane helix</keyword>
<proteinExistence type="predicted"/>
<evidence type="ECO:0000256" key="1">
    <source>
        <dbReference type="SAM" id="Phobius"/>
    </source>
</evidence>
<protein>
    <submittedName>
        <fullName evidence="2">Uncharacterized protein</fullName>
    </submittedName>
</protein>
<dbReference type="EMBL" id="GBXM01082520">
    <property type="protein sequence ID" value="JAH26057.1"/>
    <property type="molecule type" value="Transcribed_RNA"/>
</dbReference>
<reference evidence="2" key="1">
    <citation type="submission" date="2014-11" db="EMBL/GenBank/DDBJ databases">
        <authorList>
            <person name="Amaro Gonzalez C."/>
        </authorList>
    </citation>
    <scope>NUCLEOTIDE SEQUENCE</scope>
</reference>
<keyword evidence="1" id="KW-0472">Membrane</keyword>
<sequence>MEKCKKVSSFRSRFFPFGRGVGVRLALAALCWFAFVRCGVRGP</sequence>
<name>A0A0E9RB83_ANGAN</name>
<evidence type="ECO:0000313" key="2">
    <source>
        <dbReference type="EMBL" id="JAH26057.1"/>
    </source>
</evidence>
<feature type="transmembrane region" description="Helical" evidence="1">
    <location>
        <begin position="21"/>
        <end position="40"/>
    </location>
</feature>
<accession>A0A0E9RB83</accession>
<dbReference type="AlphaFoldDB" id="A0A0E9RB83"/>
<keyword evidence="1" id="KW-0812">Transmembrane</keyword>